<dbReference type="RefSeq" id="WP_093039389.1">
    <property type="nucleotide sequence ID" value="NZ_FOAG01000026.1"/>
</dbReference>
<keyword evidence="1" id="KW-0560">Oxidoreductase</keyword>
<dbReference type="InterPro" id="IPR050523">
    <property type="entry name" value="AKR_Detox_Biosynth"/>
</dbReference>
<evidence type="ECO:0000256" key="1">
    <source>
        <dbReference type="ARBA" id="ARBA00023002"/>
    </source>
</evidence>
<dbReference type="InterPro" id="IPR036812">
    <property type="entry name" value="NAD(P)_OxRdtase_dom_sf"/>
</dbReference>
<sequence>MEYVRLGRSNVKVSRLCLGAMGFGSTTWREWVLDEAASEPIIDRAIEHGINFFDTCDFYSAGESERILGKLLVGKHPRDSFVLATKAGNPMASHPNGRGYSRKHLFNAIDQSLARLRTDHVDLFQTHIWNADTDLEELVDTMGAIVEAGKARYVGVTTMPAWTLAVCRTHAERRQSAKFVSMQCEYNPAHRECERELMPYCLYDNVALIPFSPMARGFLSANRQGGRNPTSRTNTDDYTHKYYYRDGDFAVQAVLSGIAERHGCSPSQVALAWTLSRPGMTAPIFGATSIQHVDEAVGSLDLSLSEGELSEINAAYVPRGFNSAGH</sequence>
<evidence type="ECO:0000313" key="3">
    <source>
        <dbReference type="EMBL" id="SEM39269.1"/>
    </source>
</evidence>
<name>A0A1H7Y264_9RHOB</name>
<evidence type="ECO:0000313" key="4">
    <source>
        <dbReference type="Proteomes" id="UP000199582"/>
    </source>
</evidence>
<organism evidence="3 4">
    <name type="scientific">Roseovarius azorensis</name>
    <dbReference type="NCBI Taxonomy" id="1287727"/>
    <lineage>
        <taxon>Bacteria</taxon>
        <taxon>Pseudomonadati</taxon>
        <taxon>Pseudomonadota</taxon>
        <taxon>Alphaproteobacteria</taxon>
        <taxon>Rhodobacterales</taxon>
        <taxon>Roseobacteraceae</taxon>
        <taxon>Roseovarius</taxon>
    </lineage>
</organism>
<dbReference type="FunFam" id="3.20.20.100:FF:000004">
    <property type="entry name" value="Oxidoreductase, aldo/keto reductase"/>
    <property type="match status" value="1"/>
</dbReference>
<protein>
    <submittedName>
        <fullName evidence="3">Predicted oxidoreductase</fullName>
    </submittedName>
</protein>
<dbReference type="Pfam" id="PF00248">
    <property type="entry name" value="Aldo_ket_red"/>
    <property type="match status" value="1"/>
</dbReference>
<dbReference type="OrthoDB" id="9803483at2"/>
<dbReference type="PANTHER" id="PTHR43364:SF4">
    <property type="entry name" value="NAD(P)-LINKED OXIDOREDUCTASE SUPERFAMILY PROTEIN"/>
    <property type="match status" value="1"/>
</dbReference>
<feature type="domain" description="NADP-dependent oxidoreductase" evidence="2">
    <location>
        <begin position="15"/>
        <end position="315"/>
    </location>
</feature>
<dbReference type="CDD" id="cd19079">
    <property type="entry name" value="AKR_EcYajO-like"/>
    <property type="match status" value="1"/>
</dbReference>
<dbReference type="PANTHER" id="PTHR43364">
    <property type="entry name" value="NADH-SPECIFIC METHYLGLYOXAL REDUCTASE-RELATED"/>
    <property type="match status" value="1"/>
</dbReference>
<dbReference type="InterPro" id="IPR023210">
    <property type="entry name" value="NADP_OxRdtase_dom"/>
</dbReference>
<dbReference type="Proteomes" id="UP000199582">
    <property type="component" value="Unassembled WGS sequence"/>
</dbReference>
<dbReference type="GO" id="GO:0016491">
    <property type="term" value="F:oxidoreductase activity"/>
    <property type="evidence" value="ECO:0007669"/>
    <property type="project" value="UniProtKB-KW"/>
</dbReference>
<dbReference type="Gene3D" id="3.20.20.100">
    <property type="entry name" value="NADP-dependent oxidoreductase domain"/>
    <property type="match status" value="1"/>
</dbReference>
<accession>A0A1H7Y264</accession>
<dbReference type="EMBL" id="FOAG01000026">
    <property type="protein sequence ID" value="SEM39269.1"/>
    <property type="molecule type" value="Genomic_DNA"/>
</dbReference>
<keyword evidence="4" id="KW-1185">Reference proteome</keyword>
<dbReference type="GO" id="GO:0005829">
    <property type="term" value="C:cytosol"/>
    <property type="evidence" value="ECO:0007669"/>
    <property type="project" value="TreeGrafter"/>
</dbReference>
<dbReference type="STRING" id="1287727.SAMN05443999_12615"/>
<dbReference type="AlphaFoldDB" id="A0A1H7Y264"/>
<proteinExistence type="predicted"/>
<gene>
    <name evidence="3" type="ORF">SAMN05443999_12615</name>
</gene>
<evidence type="ECO:0000259" key="2">
    <source>
        <dbReference type="Pfam" id="PF00248"/>
    </source>
</evidence>
<reference evidence="3 4" key="1">
    <citation type="submission" date="2016-10" db="EMBL/GenBank/DDBJ databases">
        <authorList>
            <person name="de Groot N.N."/>
        </authorList>
    </citation>
    <scope>NUCLEOTIDE SEQUENCE [LARGE SCALE GENOMIC DNA]</scope>
    <source>
        <strain evidence="3 4">DSM 100674</strain>
    </source>
</reference>
<dbReference type="SUPFAM" id="SSF51430">
    <property type="entry name" value="NAD(P)-linked oxidoreductase"/>
    <property type="match status" value="1"/>
</dbReference>